<keyword evidence="13" id="KW-1185">Reference proteome</keyword>
<feature type="transmembrane region" description="Helical" evidence="7">
    <location>
        <begin position="47"/>
        <end position="69"/>
    </location>
</feature>
<gene>
    <name evidence="11" type="ORF">BKA21_003066</name>
    <name evidence="10" type="ORF">Col01nite_25540</name>
</gene>
<feature type="domain" description="Methyl-accepting transducer" evidence="8">
    <location>
        <begin position="456"/>
        <end position="692"/>
    </location>
</feature>
<dbReference type="Pfam" id="PF00015">
    <property type="entry name" value="MCPsignal"/>
    <property type="match status" value="1"/>
</dbReference>
<dbReference type="Proteomes" id="UP000618382">
    <property type="component" value="Unassembled WGS sequence"/>
</dbReference>
<dbReference type="SMART" id="SM00283">
    <property type="entry name" value="MA"/>
    <property type="match status" value="1"/>
</dbReference>
<evidence type="ECO:0000256" key="4">
    <source>
        <dbReference type="ARBA" id="ARBA00029447"/>
    </source>
</evidence>
<dbReference type="InterPro" id="IPR003660">
    <property type="entry name" value="HAMP_dom"/>
</dbReference>
<dbReference type="SUPFAM" id="SSF58104">
    <property type="entry name" value="Methyl-accepting chemotaxis protein (MCP) signaling domain"/>
    <property type="match status" value="1"/>
</dbReference>
<organism evidence="11 12">
    <name type="scientific">Cellulomonas oligotrophica</name>
    <dbReference type="NCBI Taxonomy" id="931536"/>
    <lineage>
        <taxon>Bacteria</taxon>
        <taxon>Bacillati</taxon>
        <taxon>Actinomycetota</taxon>
        <taxon>Actinomycetes</taxon>
        <taxon>Micrococcales</taxon>
        <taxon>Cellulomonadaceae</taxon>
        <taxon>Cellulomonas</taxon>
    </lineage>
</organism>
<dbReference type="PROSITE" id="PS50885">
    <property type="entry name" value="HAMP"/>
    <property type="match status" value="1"/>
</dbReference>
<keyword evidence="1 7" id="KW-0812">Transmembrane</keyword>
<evidence type="ECO:0000256" key="7">
    <source>
        <dbReference type="SAM" id="Phobius"/>
    </source>
</evidence>
<evidence type="ECO:0000313" key="10">
    <source>
        <dbReference type="EMBL" id="GIG33395.1"/>
    </source>
</evidence>
<evidence type="ECO:0000259" key="9">
    <source>
        <dbReference type="PROSITE" id="PS50885"/>
    </source>
</evidence>
<dbReference type="InterPro" id="IPR004089">
    <property type="entry name" value="MCPsignal_dom"/>
</dbReference>
<dbReference type="Proteomes" id="UP000577956">
    <property type="component" value="Unassembled WGS sequence"/>
</dbReference>
<dbReference type="GO" id="GO:0016020">
    <property type="term" value="C:membrane"/>
    <property type="evidence" value="ECO:0007669"/>
    <property type="project" value="InterPro"/>
</dbReference>
<dbReference type="PANTHER" id="PTHR32089:SF112">
    <property type="entry name" value="LYSOZYME-LIKE PROTEIN-RELATED"/>
    <property type="match status" value="1"/>
</dbReference>
<dbReference type="InterPro" id="IPR029151">
    <property type="entry name" value="Sensor-like_sf"/>
</dbReference>
<dbReference type="GO" id="GO:0004888">
    <property type="term" value="F:transmembrane signaling receptor activity"/>
    <property type="evidence" value="ECO:0007669"/>
    <property type="project" value="InterPro"/>
</dbReference>
<dbReference type="EMBL" id="JACCBK010000001">
    <property type="protein sequence ID" value="NYD87517.1"/>
    <property type="molecule type" value="Genomic_DNA"/>
</dbReference>
<dbReference type="GO" id="GO:0007165">
    <property type="term" value="P:signal transduction"/>
    <property type="evidence" value="ECO:0007669"/>
    <property type="project" value="UniProtKB-KW"/>
</dbReference>
<comment type="caution">
    <text evidence="11">The sequence shown here is derived from an EMBL/GenBank/DDBJ whole genome shotgun (WGS) entry which is preliminary data.</text>
</comment>
<comment type="similarity">
    <text evidence="4">Belongs to the methyl-accepting chemotaxis (MCP) protein family.</text>
</comment>
<dbReference type="GO" id="GO:0006935">
    <property type="term" value="P:chemotaxis"/>
    <property type="evidence" value="ECO:0007669"/>
    <property type="project" value="InterPro"/>
</dbReference>
<protein>
    <submittedName>
        <fullName evidence="11">Methyl-accepting chemotaxis protein</fullName>
    </submittedName>
</protein>
<dbReference type="PANTHER" id="PTHR32089">
    <property type="entry name" value="METHYL-ACCEPTING CHEMOTAXIS PROTEIN MCPB"/>
    <property type="match status" value="1"/>
</dbReference>
<dbReference type="PRINTS" id="PR00260">
    <property type="entry name" value="CHEMTRNSDUCR"/>
</dbReference>
<dbReference type="RefSeq" id="WP_170209070.1">
    <property type="nucleotide sequence ID" value="NZ_BAABFI010000024.1"/>
</dbReference>
<evidence type="ECO:0000256" key="6">
    <source>
        <dbReference type="SAM" id="MobiDB-lite"/>
    </source>
</evidence>
<feature type="transmembrane region" description="Helical" evidence="7">
    <location>
        <begin position="382"/>
        <end position="404"/>
    </location>
</feature>
<evidence type="ECO:0000259" key="8">
    <source>
        <dbReference type="PROSITE" id="PS50111"/>
    </source>
</evidence>
<evidence type="ECO:0000256" key="2">
    <source>
        <dbReference type="ARBA" id="ARBA00022989"/>
    </source>
</evidence>
<dbReference type="SUPFAM" id="SSF103190">
    <property type="entry name" value="Sensory domain-like"/>
    <property type="match status" value="1"/>
</dbReference>
<dbReference type="Pfam" id="PF00672">
    <property type="entry name" value="HAMP"/>
    <property type="match status" value="1"/>
</dbReference>
<dbReference type="PROSITE" id="PS50111">
    <property type="entry name" value="CHEMOTAXIS_TRANSDUC_2"/>
    <property type="match status" value="1"/>
</dbReference>
<evidence type="ECO:0000313" key="12">
    <source>
        <dbReference type="Proteomes" id="UP000577956"/>
    </source>
</evidence>
<dbReference type="Gene3D" id="1.10.287.950">
    <property type="entry name" value="Methyl-accepting chemotaxis protein"/>
    <property type="match status" value="1"/>
</dbReference>
<sequence length="723" mass="73041">MTTRTPHARTAPAQVPRPRPVPGAERPATGPAAVTLARGRGGLRTRLVLAGGAAVVATALALSAVGGVLSAGLADRAADEVATLVDSALTGSADHAVTLVDTQVDTVGAQVRGDLRVAEQVVAEAGAVTFGAPVRWTATNQVTGDAQDVTLPALQIGGTWLGQNADVDTPTPVVDGVTDLLSGAAVTVFQRMDDDGDMLRVATTVPNADGARAIGTYIPAVAADGSPTPVVATLLQGETFSGVAAVVGVPYVTAYSPIVVDDEVVGALFVGVPQAEVDAPVRESLARVTVGTGGALTVLASDGSTVVPQAPVLADDVAAELVEAAAALEPGERLERTVDVQGEPAAAVVTRSAAWGWTVVAWAPQAEVTAVADELRAGSQQLALTLLAVGAGVALVAVTGVAAYTGRLVRRIGRLTQALQRVAQRDLAVQVRPEGTDEVGAMGVALAQAVEGMRGAVTRMRDGAGDLRSTAVRLDESSTALVTVASESAQRASGVSDSATVVSSEVGAVTAAMTEMQTTIQSVSRDVTSVQRRTGDAVGITGEAAGAASRLGASSSQIKDVVSAVSAIAGQTHLLALNATIEAARAGEAGRGFAVVAGEVKELAQQTSVALETIAPVLTAVEKDAADVSDAVARIAEAISSVDEHQSSISAVIEEQSATTAEVERNLVVASVGTQDIATSMHQVAQDVARSRTEADGVHDAVGDLSRVADGLREEVERFRLDG</sequence>
<keyword evidence="2 7" id="KW-1133">Transmembrane helix</keyword>
<accession>A0A7Y9FIG4</accession>
<dbReference type="AlphaFoldDB" id="A0A7Y9FIG4"/>
<feature type="region of interest" description="Disordered" evidence="6">
    <location>
        <begin position="1"/>
        <end position="30"/>
    </location>
</feature>
<evidence type="ECO:0000256" key="3">
    <source>
        <dbReference type="ARBA" id="ARBA00023224"/>
    </source>
</evidence>
<name>A0A7Y9FIG4_9CELL</name>
<evidence type="ECO:0000256" key="5">
    <source>
        <dbReference type="PROSITE-ProRule" id="PRU00284"/>
    </source>
</evidence>
<feature type="compositionally biased region" description="Low complexity" evidence="6">
    <location>
        <begin position="1"/>
        <end position="14"/>
    </location>
</feature>
<dbReference type="InterPro" id="IPR004090">
    <property type="entry name" value="Chemotax_Me-accpt_rcpt"/>
</dbReference>
<dbReference type="Pfam" id="PF17201">
    <property type="entry name" value="Cache_3-Cache_2"/>
    <property type="match status" value="1"/>
</dbReference>
<reference evidence="11 12" key="1">
    <citation type="submission" date="2020-07" db="EMBL/GenBank/DDBJ databases">
        <title>Sequencing the genomes of 1000 actinobacteria strains.</title>
        <authorList>
            <person name="Klenk H.-P."/>
        </authorList>
    </citation>
    <scope>NUCLEOTIDE SEQUENCE [LARGE SCALE GENOMIC DNA]</scope>
    <source>
        <strain evidence="11 12">DSM 24482</strain>
    </source>
</reference>
<evidence type="ECO:0000313" key="11">
    <source>
        <dbReference type="EMBL" id="NYD87517.1"/>
    </source>
</evidence>
<dbReference type="InterPro" id="IPR033462">
    <property type="entry name" value="Cache_3-Cache_2"/>
</dbReference>
<dbReference type="CDD" id="cd06225">
    <property type="entry name" value="HAMP"/>
    <property type="match status" value="1"/>
</dbReference>
<dbReference type="EMBL" id="BONN01000007">
    <property type="protein sequence ID" value="GIG33395.1"/>
    <property type="molecule type" value="Genomic_DNA"/>
</dbReference>
<reference evidence="10 13" key="2">
    <citation type="submission" date="2021-01" db="EMBL/GenBank/DDBJ databases">
        <title>Whole genome shotgun sequence of Cellulomonas oligotrophica NBRC 109435.</title>
        <authorList>
            <person name="Komaki H."/>
            <person name="Tamura T."/>
        </authorList>
    </citation>
    <scope>NUCLEOTIDE SEQUENCE [LARGE SCALE GENOMIC DNA]</scope>
    <source>
        <strain evidence="10 13">NBRC 109435</strain>
    </source>
</reference>
<keyword evidence="7" id="KW-0472">Membrane</keyword>
<evidence type="ECO:0000313" key="13">
    <source>
        <dbReference type="Proteomes" id="UP000618382"/>
    </source>
</evidence>
<keyword evidence="3 5" id="KW-0807">Transducer</keyword>
<feature type="domain" description="HAMP" evidence="9">
    <location>
        <begin position="406"/>
        <end position="458"/>
    </location>
</feature>
<dbReference type="SMART" id="SM00304">
    <property type="entry name" value="HAMP"/>
    <property type="match status" value="1"/>
</dbReference>
<proteinExistence type="inferred from homology"/>
<evidence type="ECO:0000256" key="1">
    <source>
        <dbReference type="ARBA" id="ARBA00022692"/>
    </source>
</evidence>